<proteinExistence type="predicted"/>
<comment type="caution">
    <text evidence="1">The sequence shown here is derived from an EMBL/GenBank/DDBJ whole genome shotgun (WGS) entry which is preliminary data.</text>
</comment>
<protein>
    <submittedName>
        <fullName evidence="1">Phage tail protein</fullName>
    </submittedName>
</protein>
<dbReference type="InterPro" id="IPR009678">
    <property type="entry name" value="Phage_tail_completion_R"/>
</dbReference>
<dbReference type="AlphaFoldDB" id="A0A2N7UDL8"/>
<evidence type="ECO:0000313" key="1">
    <source>
        <dbReference type="EMBL" id="PMR78533.1"/>
    </source>
</evidence>
<accession>A0A2N7UDL8</accession>
<reference evidence="1 2" key="1">
    <citation type="submission" date="2018-01" db="EMBL/GenBank/DDBJ databases">
        <title>Halomonas endophytica sp. nov., isolated from storage liquid in the stems of Populus euphratica.</title>
        <authorList>
            <person name="Chen C."/>
        </authorList>
    </citation>
    <scope>NUCLEOTIDE SEQUENCE [LARGE SCALE GENOMIC DNA]</scope>
    <source>
        <strain evidence="1 2">BZ-SZ-XJ27</strain>
    </source>
</reference>
<name>A0A2N7UDL8_9GAMM</name>
<dbReference type="EMBL" id="PNRG01000033">
    <property type="protein sequence ID" value="PMR78533.1"/>
    <property type="molecule type" value="Genomic_DNA"/>
</dbReference>
<evidence type="ECO:0000313" key="2">
    <source>
        <dbReference type="Proteomes" id="UP000235547"/>
    </source>
</evidence>
<dbReference type="RefSeq" id="WP_102589594.1">
    <property type="nucleotide sequence ID" value="NZ_BNAE01000001.1"/>
</dbReference>
<gene>
    <name evidence="1" type="ORF">C1H70_17475</name>
</gene>
<dbReference type="Proteomes" id="UP000235547">
    <property type="component" value="Unassembled WGS sequence"/>
</dbReference>
<dbReference type="OrthoDB" id="8564199at2"/>
<keyword evidence="2" id="KW-1185">Reference proteome</keyword>
<dbReference type="Pfam" id="PF06891">
    <property type="entry name" value="P2_Phage_GpR"/>
    <property type="match status" value="1"/>
</dbReference>
<sequence>MNKLASLRAYLIERIPDLKRNPDRLLTFIEDGRVEFHRGAHLSHEYQVPVRVVLTDHIGELDTVMIPLLQWLSRYQPNLDPSEAVTFQAELLHNRAWDLAIDVTLTERVVALVDCDAGTIHVDHRMPEFPIDPCAAGHWQLYIRDAEADDTYTLAAEWGE</sequence>
<organism evidence="1 2">
    <name type="scientific">Halomonas urumqiensis</name>
    <dbReference type="NCBI Taxonomy" id="1684789"/>
    <lineage>
        <taxon>Bacteria</taxon>
        <taxon>Pseudomonadati</taxon>
        <taxon>Pseudomonadota</taxon>
        <taxon>Gammaproteobacteria</taxon>
        <taxon>Oceanospirillales</taxon>
        <taxon>Halomonadaceae</taxon>
        <taxon>Halomonas</taxon>
    </lineage>
</organism>